<protein>
    <submittedName>
        <fullName evidence="1">Uncharacterized protein</fullName>
    </submittedName>
</protein>
<name>A0A382GEV3_9ZZZZ</name>
<evidence type="ECO:0000313" key="1">
    <source>
        <dbReference type="EMBL" id="SVB73137.1"/>
    </source>
</evidence>
<gene>
    <name evidence="1" type="ORF">METZ01_LOCUS225991</name>
</gene>
<proteinExistence type="predicted"/>
<dbReference type="AlphaFoldDB" id="A0A382GEV3"/>
<organism evidence="1">
    <name type="scientific">marine metagenome</name>
    <dbReference type="NCBI Taxonomy" id="408172"/>
    <lineage>
        <taxon>unclassified sequences</taxon>
        <taxon>metagenomes</taxon>
        <taxon>ecological metagenomes</taxon>
    </lineage>
</organism>
<sequence>TILVIKLYDINIYINLMSKYVTKYSLN</sequence>
<accession>A0A382GEV3</accession>
<dbReference type="EMBL" id="UINC01054890">
    <property type="protein sequence ID" value="SVB73137.1"/>
    <property type="molecule type" value="Genomic_DNA"/>
</dbReference>
<feature type="non-terminal residue" evidence="1">
    <location>
        <position position="1"/>
    </location>
</feature>
<reference evidence="1" key="1">
    <citation type="submission" date="2018-05" db="EMBL/GenBank/DDBJ databases">
        <authorList>
            <person name="Lanie J.A."/>
            <person name="Ng W.-L."/>
            <person name="Kazmierczak K.M."/>
            <person name="Andrzejewski T.M."/>
            <person name="Davidsen T.M."/>
            <person name="Wayne K.J."/>
            <person name="Tettelin H."/>
            <person name="Glass J.I."/>
            <person name="Rusch D."/>
            <person name="Podicherti R."/>
            <person name="Tsui H.-C.T."/>
            <person name="Winkler M.E."/>
        </authorList>
    </citation>
    <scope>NUCLEOTIDE SEQUENCE</scope>
</reference>